<evidence type="ECO:0000313" key="6">
    <source>
        <dbReference type="EMBL" id="QXM23562.1"/>
    </source>
</evidence>
<sequence>MLHRNERDDTRTRLLDAAEQIVADRGVGALTLDAVAAAADISKGGLLHHYRSKEALLTALVDRLAAEMRAIFDGIVSAMPEGPGRAARATIAWALHSPPEREARDLRIAAALLAAHAHHPALIDPIREEHARIRAILAADGLPPGHALAIQVAADGLFLAKVFSLWRPTKAEAEAIEATLTRLATLEGASTGGAGR</sequence>
<evidence type="ECO:0000313" key="7">
    <source>
        <dbReference type="Proteomes" id="UP000694001"/>
    </source>
</evidence>
<feature type="DNA-binding region" description="H-T-H motif" evidence="4">
    <location>
        <begin position="31"/>
        <end position="50"/>
    </location>
</feature>
<dbReference type="Pfam" id="PF17937">
    <property type="entry name" value="TetR_C_28"/>
    <property type="match status" value="1"/>
</dbReference>
<reference evidence="6" key="1">
    <citation type="submission" date="2021-06" db="EMBL/GenBank/DDBJ databases">
        <title>Elioraea tepida, sp. nov., a moderately thermophilic aerobic anoxygenic phototrophic bacterium isolated from an alkaline siliceous hot spring mat community in Yellowstone National Park, WY, USA.</title>
        <authorList>
            <person name="Saini M.K."/>
            <person name="Yoshida S."/>
            <person name="Sebastian A."/>
            <person name="Hirose S."/>
            <person name="Hara E."/>
            <person name="Tamaki H."/>
            <person name="Soulier N.T."/>
            <person name="Albert I."/>
            <person name="Hanada S."/>
            <person name="Bryant D.A."/>
            <person name="Tank M."/>
        </authorList>
    </citation>
    <scope>NUCLEOTIDE SEQUENCE</scope>
    <source>
        <strain evidence="6">MS-P2</strain>
    </source>
</reference>
<evidence type="ECO:0000256" key="1">
    <source>
        <dbReference type="ARBA" id="ARBA00023015"/>
    </source>
</evidence>
<name>A0A975U0F8_9PROT</name>
<evidence type="ECO:0000256" key="3">
    <source>
        <dbReference type="ARBA" id="ARBA00023163"/>
    </source>
</evidence>
<dbReference type="InterPro" id="IPR041479">
    <property type="entry name" value="TetR_CgmR_C"/>
</dbReference>
<dbReference type="KEGG" id="elio:KO353_09495"/>
<dbReference type="AlphaFoldDB" id="A0A975U0F8"/>
<dbReference type="EMBL" id="CP076448">
    <property type="protein sequence ID" value="QXM23562.1"/>
    <property type="molecule type" value="Genomic_DNA"/>
</dbReference>
<dbReference type="InterPro" id="IPR050109">
    <property type="entry name" value="HTH-type_TetR-like_transc_reg"/>
</dbReference>
<dbReference type="InterPro" id="IPR001647">
    <property type="entry name" value="HTH_TetR"/>
</dbReference>
<dbReference type="GO" id="GO:0000976">
    <property type="term" value="F:transcription cis-regulatory region binding"/>
    <property type="evidence" value="ECO:0007669"/>
    <property type="project" value="TreeGrafter"/>
</dbReference>
<feature type="domain" description="HTH tetR-type" evidence="5">
    <location>
        <begin position="8"/>
        <end position="68"/>
    </location>
</feature>
<evidence type="ECO:0000256" key="4">
    <source>
        <dbReference type="PROSITE-ProRule" id="PRU00335"/>
    </source>
</evidence>
<keyword evidence="1" id="KW-0805">Transcription regulation</keyword>
<protein>
    <submittedName>
        <fullName evidence="6">TetR/AcrR family transcriptional regulator</fullName>
    </submittedName>
</protein>
<dbReference type="PANTHER" id="PTHR30055:SF234">
    <property type="entry name" value="HTH-TYPE TRANSCRIPTIONAL REGULATOR BETI"/>
    <property type="match status" value="1"/>
</dbReference>
<accession>A0A975U0F8</accession>
<evidence type="ECO:0000256" key="2">
    <source>
        <dbReference type="ARBA" id="ARBA00023125"/>
    </source>
</evidence>
<proteinExistence type="predicted"/>
<keyword evidence="3" id="KW-0804">Transcription</keyword>
<dbReference type="Proteomes" id="UP000694001">
    <property type="component" value="Chromosome"/>
</dbReference>
<organism evidence="6 7">
    <name type="scientific">Elioraea tepida</name>
    <dbReference type="NCBI Taxonomy" id="2843330"/>
    <lineage>
        <taxon>Bacteria</taxon>
        <taxon>Pseudomonadati</taxon>
        <taxon>Pseudomonadota</taxon>
        <taxon>Alphaproteobacteria</taxon>
        <taxon>Acetobacterales</taxon>
        <taxon>Elioraeaceae</taxon>
        <taxon>Elioraea</taxon>
    </lineage>
</organism>
<dbReference type="Pfam" id="PF00440">
    <property type="entry name" value="TetR_N"/>
    <property type="match status" value="1"/>
</dbReference>
<dbReference type="GO" id="GO:0003700">
    <property type="term" value="F:DNA-binding transcription factor activity"/>
    <property type="evidence" value="ECO:0007669"/>
    <property type="project" value="TreeGrafter"/>
</dbReference>
<dbReference type="PANTHER" id="PTHR30055">
    <property type="entry name" value="HTH-TYPE TRANSCRIPTIONAL REGULATOR RUTR"/>
    <property type="match status" value="1"/>
</dbReference>
<dbReference type="PROSITE" id="PS50977">
    <property type="entry name" value="HTH_TETR_2"/>
    <property type="match status" value="1"/>
</dbReference>
<evidence type="ECO:0000259" key="5">
    <source>
        <dbReference type="PROSITE" id="PS50977"/>
    </source>
</evidence>
<dbReference type="RefSeq" id="WP_218284428.1">
    <property type="nucleotide sequence ID" value="NZ_CP076448.1"/>
</dbReference>
<keyword evidence="2 4" id="KW-0238">DNA-binding</keyword>
<gene>
    <name evidence="6" type="ORF">KO353_09495</name>
</gene>
<keyword evidence="7" id="KW-1185">Reference proteome</keyword>